<gene>
    <name evidence="3" type="ORF">AK88_01942</name>
</gene>
<evidence type="ECO:0000313" key="3">
    <source>
        <dbReference type="EMBL" id="KJP88326.1"/>
    </source>
</evidence>
<feature type="compositionally biased region" description="Polar residues" evidence="1">
    <location>
        <begin position="294"/>
        <end position="303"/>
    </location>
</feature>
<protein>
    <recommendedName>
        <fullName evidence="2">Schizont-infected cell agglutination extracellular alpha domain-containing protein</fullName>
    </recommendedName>
</protein>
<sequence>MCKLFHLQDRLSKQVDNIFGELTKIIGQNGIWNSTICGYIYYGSDDTICRSRCGEIVSLILYMKGYNIKNLTWTKRHMRGGREKDFREYLKCILAREALTKLYGGNNDHVTVIKDVSNELNRGADGILKNEIQAGVCEGRKYESLIFGSGNIGANIESRLAKWTEDYAQRGRTIARGRSGKCAWEVKEHKEEEKQHKGSCDKGKGKDQYKDEDQVMDLIEVDLLHSTQRFWNIVQESRELDTACEIGDKIKKGVADVRKKVDAKPVREQPAPAKPAPAKPVAANPNAAKGKTPVRTTPENTKTAGSTNIVVTRTTRRMRALRILLLASVIEECAVDSSFQEKGIICVDNLLRHI</sequence>
<dbReference type="InterPro" id="IPR024290">
    <property type="entry name" value="SICA_extracell_a"/>
</dbReference>
<dbReference type="Pfam" id="PF12887">
    <property type="entry name" value="SICA_alpha"/>
    <property type="match status" value="1"/>
</dbReference>
<dbReference type="EMBL" id="KQ001662">
    <property type="protein sequence ID" value="KJP88326.1"/>
    <property type="molecule type" value="Genomic_DNA"/>
</dbReference>
<dbReference type="Proteomes" id="UP000054561">
    <property type="component" value="Unassembled WGS sequence"/>
</dbReference>
<feature type="compositionally biased region" description="Low complexity" evidence="1">
    <location>
        <begin position="279"/>
        <end position="289"/>
    </location>
</feature>
<accession>A0A0D9QRM0</accession>
<reference evidence="3 4" key="1">
    <citation type="submission" date="2014-03" db="EMBL/GenBank/DDBJ databases">
        <title>The Genome Sequence of Plasmodium fragile nilgiri.</title>
        <authorList>
            <consortium name="The Broad Institute Genomics Platform"/>
            <consortium name="The Broad Institute Genome Sequencing Center for Infectious Disease"/>
            <person name="Neafsey D."/>
            <person name="Duraisingh M."/>
            <person name="Young S.K."/>
            <person name="Zeng Q."/>
            <person name="Gargeya S."/>
            <person name="Abouelleil A."/>
            <person name="Alvarado L."/>
            <person name="Chapman S.B."/>
            <person name="Gainer-Dewar J."/>
            <person name="Goldberg J."/>
            <person name="Griggs A."/>
            <person name="Gujja S."/>
            <person name="Hansen M."/>
            <person name="Howarth C."/>
            <person name="Imamovic A."/>
            <person name="Larimer J."/>
            <person name="Pearson M."/>
            <person name="Poon T.W."/>
            <person name="Priest M."/>
            <person name="Roberts A."/>
            <person name="Saif S."/>
            <person name="Shea T."/>
            <person name="Sykes S."/>
            <person name="Wortman J."/>
            <person name="Nusbaum C."/>
            <person name="Birren B."/>
        </authorList>
    </citation>
    <scope>NUCLEOTIDE SEQUENCE [LARGE SCALE GENOMIC DNA]</scope>
    <source>
        <strain evidence="4">nilgiri</strain>
    </source>
</reference>
<dbReference type="GeneID" id="24267256"/>
<keyword evidence="4" id="KW-1185">Reference proteome</keyword>
<feature type="region of interest" description="Disordered" evidence="1">
    <location>
        <begin position="261"/>
        <end position="303"/>
    </location>
</feature>
<feature type="domain" description="Schizont-infected cell agglutination extracellular alpha" evidence="2">
    <location>
        <begin position="8"/>
        <end position="157"/>
    </location>
</feature>
<evidence type="ECO:0000256" key="1">
    <source>
        <dbReference type="SAM" id="MobiDB-lite"/>
    </source>
</evidence>
<dbReference type="RefSeq" id="XP_012335000.1">
    <property type="nucleotide sequence ID" value="XM_012479577.1"/>
</dbReference>
<dbReference type="VEuPathDB" id="PlasmoDB:AK88_01942"/>
<dbReference type="AlphaFoldDB" id="A0A0D9QRM0"/>
<organism evidence="3 4">
    <name type="scientific">Plasmodium fragile</name>
    <dbReference type="NCBI Taxonomy" id="5857"/>
    <lineage>
        <taxon>Eukaryota</taxon>
        <taxon>Sar</taxon>
        <taxon>Alveolata</taxon>
        <taxon>Apicomplexa</taxon>
        <taxon>Aconoidasida</taxon>
        <taxon>Haemosporida</taxon>
        <taxon>Plasmodiidae</taxon>
        <taxon>Plasmodium</taxon>
        <taxon>Plasmodium (Plasmodium)</taxon>
    </lineage>
</organism>
<name>A0A0D9QRM0_PLAFR</name>
<proteinExistence type="predicted"/>
<evidence type="ECO:0000313" key="4">
    <source>
        <dbReference type="Proteomes" id="UP000054561"/>
    </source>
</evidence>
<evidence type="ECO:0000259" key="2">
    <source>
        <dbReference type="Pfam" id="PF12887"/>
    </source>
</evidence>